<protein>
    <recommendedName>
        <fullName evidence="1">Endonuclease/exonuclease/phosphatase domain-containing protein</fullName>
    </recommendedName>
</protein>
<evidence type="ECO:0000259" key="1">
    <source>
        <dbReference type="Pfam" id="PF03372"/>
    </source>
</evidence>
<dbReference type="Proteomes" id="UP000319852">
    <property type="component" value="Chromosome"/>
</dbReference>
<dbReference type="Gene3D" id="3.60.10.10">
    <property type="entry name" value="Endonuclease/exonuclease/phosphatase"/>
    <property type="match status" value="1"/>
</dbReference>
<feature type="domain" description="Endonuclease/exonuclease/phosphatase" evidence="1">
    <location>
        <begin position="19"/>
        <end position="213"/>
    </location>
</feature>
<dbReference type="InterPro" id="IPR005135">
    <property type="entry name" value="Endo/exonuclease/phosphatase"/>
</dbReference>
<organism evidence="2 3">
    <name type="scientific">Adhaeretor mobilis</name>
    <dbReference type="NCBI Taxonomy" id="1930276"/>
    <lineage>
        <taxon>Bacteria</taxon>
        <taxon>Pseudomonadati</taxon>
        <taxon>Planctomycetota</taxon>
        <taxon>Planctomycetia</taxon>
        <taxon>Pirellulales</taxon>
        <taxon>Lacipirellulaceae</taxon>
        <taxon>Adhaeretor</taxon>
    </lineage>
</organism>
<dbReference type="GO" id="GO:0006506">
    <property type="term" value="P:GPI anchor biosynthetic process"/>
    <property type="evidence" value="ECO:0007669"/>
    <property type="project" value="TreeGrafter"/>
</dbReference>
<dbReference type="PANTHER" id="PTHR14859:SF1">
    <property type="entry name" value="PGAP2-INTERACTING PROTEIN"/>
    <property type="match status" value="1"/>
</dbReference>
<dbReference type="InterPro" id="IPR036691">
    <property type="entry name" value="Endo/exonu/phosph_ase_sf"/>
</dbReference>
<gene>
    <name evidence="2" type="ORF">HG15A2_46790</name>
</gene>
<keyword evidence="3" id="KW-1185">Reference proteome</keyword>
<dbReference type="AlphaFoldDB" id="A0A517N2H7"/>
<dbReference type="SUPFAM" id="SSF56219">
    <property type="entry name" value="DNase I-like"/>
    <property type="match status" value="1"/>
</dbReference>
<dbReference type="GO" id="GO:0016020">
    <property type="term" value="C:membrane"/>
    <property type="evidence" value="ECO:0007669"/>
    <property type="project" value="GOC"/>
</dbReference>
<dbReference type="PANTHER" id="PTHR14859">
    <property type="entry name" value="CALCOFLUOR WHITE HYPERSENSITIVE PROTEIN PRECURSOR"/>
    <property type="match status" value="1"/>
</dbReference>
<reference evidence="2 3" key="1">
    <citation type="submission" date="2019-02" db="EMBL/GenBank/DDBJ databases">
        <title>Deep-cultivation of Planctomycetes and their phenomic and genomic characterization uncovers novel biology.</title>
        <authorList>
            <person name="Wiegand S."/>
            <person name="Jogler M."/>
            <person name="Boedeker C."/>
            <person name="Pinto D."/>
            <person name="Vollmers J."/>
            <person name="Rivas-Marin E."/>
            <person name="Kohn T."/>
            <person name="Peeters S.H."/>
            <person name="Heuer A."/>
            <person name="Rast P."/>
            <person name="Oberbeckmann S."/>
            <person name="Bunk B."/>
            <person name="Jeske O."/>
            <person name="Meyerdierks A."/>
            <person name="Storesund J.E."/>
            <person name="Kallscheuer N."/>
            <person name="Luecker S."/>
            <person name="Lage O.M."/>
            <person name="Pohl T."/>
            <person name="Merkel B.J."/>
            <person name="Hornburger P."/>
            <person name="Mueller R.-W."/>
            <person name="Bruemmer F."/>
            <person name="Labrenz M."/>
            <person name="Spormann A.M."/>
            <person name="Op den Camp H."/>
            <person name="Overmann J."/>
            <person name="Amann R."/>
            <person name="Jetten M.S.M."/>
            <person name="Mascher T."/>
            <person name="Medema M.H."/>
            <person name="Devos D.P."/>
            <person name="Kaster A.-K."/>
            <person name="Ovreas L."/>
            <person name="Rohde M."/>
            <person name="Galperin M.Y."/>
            <person name="Jogler C."/>
        </authorList>
    </citation>
    <scope>NUCLEOTIDE SEQUENCE [LARGE SCALE GENOMIC DNA]</scope>
    <source>
        <strain evidence="2 3">HG15A2</strain>
    </source>
</reference>
<name>A0A517N2H7_9BACT</name>
<dbReference type="GO" id="GO:0003824">
    <property type="term" value="F:catalytic activity"/>
    <property type="evidence" value="ECO:0007669"/>
    <property type="project" value="InterPro"/>
</dbReference>
<dbReference type="InterPro" id="IPR051916">
    <property type="entry name" value="GPI-anchor_lipid_remodeler"/>
</dbReference>
<evidence type="ECO:0000313" key="3">
    <source>
        <dbReference type="Proteomes" id="UP000319852"/>
    </source>
</evidence>
<dbReference type="RefSeq" id="WP_145063451.1">
    <property type="nucleotide sequence ID" value="NZ_CP036263.1"/>
</dbReference>
<dbReference type="EMBL" id="CP036263">
    <property type="protein sequence ID" value="QDT01337.1"/>
    <property type="molecule type" value="Genomic_DNA"/>
</dbReference>
<sequence length="261" mass="29328">MSAPERISADDSGMPLRLMTYNIHKGIGGLDRKYRLERIVEVIDHYRPDVACLQEVDEGVPRSHRDHQVEKLAEQLGYQHTAFQRNVKLRRGAYGNAILSRFPIQECIDIDLTVRPKKRRQAQLARLIAETPHGSANLTVVNLHLGLAGFERTIQLRRLFASGELSKPPSDHVLDQAIIVAGDFNDVWENLGKRLLQPQGFQRAGAGIRTFPAIAPLRALDGIHFRGRPLSYGHSFAGRTNIAKQASDHRPLVADFELKLQ</sequence>
<accession>A0A517N2H7</accession>
<evidence type="ECO:0000313" key="2">
    <source>
        <dbReference type="EMBL" id="QDT01337.1"/>
    </source>
</evidence>
<dbReference type="KEGG" id="amob:HG15A2_46790"/>
<proteinExistence type="predicted"/>
<dbReference type="OrthoDB" id="155529at2"/>
<dbReference type="Pfam" id="PF03372">
    <property type="entry name" value="Exo_endo_phos"/>
    <property type="match status" value="1"/>
</dbReference>